<reference evidence="3" key="1">
    <citation type="submission" date="2017-02" db="UniProtKB">
        <authorList>
            <consortium name="WormBaseParasite"/>
        </authorList>
    </citation>
    <scope>IDENTIFICATION</scope>
</reference>
<keyword evidence="2" id="KW-1185">Reference proteome</keyword>
<feature type="compositionally biased region" description="Basic and acidic residues" evidence="1">
    <location>
        <begin position="320"/>
        <end position="335"/>
    </location>
</feature>
<evidence type="ECO:0000256" key="1">
    <source>
        <dbReference type="SAM" id="MobiDB-lite"/>
    </source>
</evidence>
<feature type="compositionally biased region" description="Polar residues" evidence="1">
    <location>
        <begin position="166"/>
        <end position="184"/>
    </location>
</feature>
<protein>
    <submittedName>
        <fullName evidence="3">BRCT domain-containing protein</fullName>
    </submittedName>
</protein>
<feature type="compositionally biased region" description="Basic and acidic residues" evidence="1">
    <location>
        <begin position="373"/>
        <end position="383"/>
    </location>
</feature>
<sequence>MTKSNAPVISIRDDKSGEKIPLVVSLREEVSGTGKHGLTSTQFNHPPTGSAPSLNGDGLNQSLSHNVSDHNTGSSKDAAIQRNFKNNAGKLETMQSANAPLVDKNHNAAHSPSTNRKKNTNIWITSNKEKQLPMVCSTATQISLNGDSLISSEKKTKQPIFMPNEAPSSSVSLNRIQNTSSTGATEKDTSTARSPCSVDDVIRSAVSASHHDHSSKLKYLDAERKSVKKSALTNSQLSEQSSSLVGGDVELVGISQEWQRQPSGGNVRVTSATVVRYPENSNASSSASLSSLQLANSITNMKYDSESLNKPNGQTAKQQQRPDENNKQERLKPEYRPSGNDEIGIPKVDAKEFNLKTAVEDRKTSTLDQNMEDDLKTAKEIQKMSRKHRPSQVCSSSSSYKSVSRDEMSGLSESGNSNKMSTSKRKENGPKNGVNNSDQEESDEGLKTVRTTSSLTESDLLEKTTSSSFSI</sequence>
<feature type="region of interest" description="Disordered" evidence="1">
    <location>
        <begin position="304"/>
        <end position="471"/>
    </location>
</feature>
<dbReference type="Proteomes" id="UP000036681">
    <property type="component" value="Unplaced"/>
</dbReference>
<dbReference type="AlphaFoldDB" id="A0A0M3IRT7"/>
<feature type="compositionally biased region" description="Polar residues" evidence="1">
    <location>
        <begin position="38"/>
        <end position="75"/>
    </location>
</feature>
<feature type="region of interest" description="Disordered" evidence="1">
    <location>
        <begin position="154"/>
        <end position="196"/>
    </location>
</feature>
<dbReference type="WBParaSite" id="ALUE_0002146501-mRNA-1">
    <property type="protein sequence ID" value="ALUE_0002146501-mRNA-1"/>
    <property type="gene ID" value="ALUE_0002146501"/>
</dbReference>
<name>A0A0M3IRT7_ASCLU</name>
<feature type="region of interest" description="Disordered" evidence="1">
    <location>
        <begin position="29"/>
        <end position="75"/>
    </location>
</feature>
<feature type="compositionally biased region" description="Polar residues" evidence="1">
    <location>
        <begin position="304"/>
        <end position="319"/>
    </location>
</feature>
<feature type="compositionally biased region" description="Low complexity" evidence="1">
    <location>
        <begin position="391"/>
        <end position="402"/>
    </location>
</feature>
<organism evidence="2 3">
    <name type="scientific">Ascaris lumbricoides</name>
    <name type="common">Giant roundworm</name>
    <dbReference type="NCBI Taxonomy" id="6252"/>
    <lineage>
        <taxon>Eukaryota</taxon>
        <taxon>Metazoa</taxon>
        <taxon>Ecdysozoa</taxon>
        <taxon>Nematoda</taxon>
        <taxon>Chromadorea</taxon>
        <taxon>Rhabditida</taxon>
        <taxon>Spirurina</taxon>
        <taxon>Ascaridomorpha</taxon>
        <taxon>Ascaridoidea</taxon>
        <taxon>Ascarididae</taxon>
        <taxon>Ascaris</taxon>
    </lineage>
</organism>
<evidence type="ECO:0000313" key="3">
    <source>
        <dbReference type="WBParaSite" id="ALUE_0002146501-mRNA-1"/>
    </source>
</evidence>
<proteinExistence type="predicted"/>
<accession>A0A0M3IRT7</accession>
<evidence type="ECO:0000313" key="2">
    <source>
        <dbReference type="Proteomes" id="UP000036681"/>
    </source>
</evidence>
<feature type="compositionally biased region" description="Basic and acidic residues" evidence="1">
    <location>
        <begin position="348"/>
        <end position="365"/>
    </location>
</feature>
<feature type="compositionally biased region" description="Polar residues" evidence="1">
    <location>
        <begin position="449"/>
        <end position="471"/>
    </location>
</feature>
<feature type="compositionally biased region" description="Polar residues" evidence="1">
    <location>
        <begin position="411"/>
        <end position="421"/>
    </location>
</feature>